<comment type="caution">
    <text evidence="7">The sequence shown here is derived from an EMBL/GenBank/DDBJ whole genome shotgun (WGS) entry which is preliminary data.</text>
</comment>
<keyword evidence="4 6" id="KW-0472">Membrane</keyword>
<dbReference type="AlphaFoldDB" id="A0A226CWC9"/>
<comment type="subcellular location">
    <subcellularLocation>
        <location evidence="1">Membrane</location>
        <topology evidence="1">Multi-pass membrane protein</topology>
    </subcellularLocation>
</comment>
<feature type="region of interest" description="Disordered" evidence="5">
    <location>
        <begin position="345"/>
        <end position="377"/>
    </location>
</feature>
<gene>
    <name evidence="7" type="ORF">Fcan01_27571</name>
</gene>
<feature type="transmembrane region" description="Helical" evidence="6">
    <location>
        <begin position="12"/>
        <end position="30"/>
    </location>
</feature>
<keyword evidence="3 6" id="KW-1133">Transmembrane helix</keyword>
<name>A0A226CWC9_FOLCA</name>
<feature type="non-terminal residue" evidence="7">
    <location>
        <position position="1"/>
    </location>
</feature>
<accession>A0A226CWC9</accession>
<evidence type="ECO:0000256" key="3">
    <source>
        <dbReference type="ARBA" id="ARBA00022989"/>
    </source>
</evidence>
<organism evidence="7 8">
    <name type="scientific">Folsomia candida</name>
    <name type="common">Springtail</name>
    <dbReference type="NCBI Taxonomy" id="158441"/>
    <lineage>
        <taxon>Eukaryota</taxon>
        <taxon>Metazoa</taxon>
        <taxon>Ecdysozoa</taxon>
        <taxon>Arthropoda</taxon>
        <taxon>Hexapoda</taxon>
        <taxon>Collembola</taxon>
        <taxon>Entomobryomorpha</taxon>
        <taxon>Isotomoidea</taxon>
        <taxon>Isotomidae</taxon>
        <taxon>Proisotominae</taxon>
        <taxon>Folsomia</taxon>
    </lineage>
</organism>
<keyword evidence="8" id="KW-1185">Reference proteome</keyword>
<feature type="transmembrane region" description="Helical" evidence="6">
    <location>
        <begin position="37"/>
        <end position="60"/>
    </location>
</feature>
<protein>
    <submittedName>
        <fullName evidence="7">Uncharacterized protein</fullName>
    </submittedName>
</protein>
<reference evidence="7 8" key="1">
    <citation type="submission" date="2015-12" db="EMBL/GenBank/DDBJ databases">
        <title>The genome of Folsomia candida.</title>
        <authorList>
            <person name="Faddeeva A."/>
            <person name="Derks M.F."/>
            <person name="Anvar Y."/>
            <person name="Smit S."/>
            <person name="Van Straalen N."/>
            <person name="Roelofs D."/>
        </authorList>
    </citation>
    <scope>NUCLEOTIDE SEQUENCE [LARGE SCALE GENOMIC DNA]</scope>
    <source>
        <strain evidence="7 8">VU population</strain>
        <tissue evidence="7">Whole body</tissue>
    </source>
</reference>
<sequence>KNDEYRKTTALVKTLCFVCAAYSFLGCIFVKCDISHLGCFLLYVVPLLFIIPGLSIYGIVTNFPNKKDNGSFFVNSTVLLENVKNAWRIKSKSPGWLTRTEVNKECCGIYSYKDYQLLFYPLKHTTPVMINSTSGDGRVLKEFPISCCSWYHGKEVGNDGVPGAATKKKLDSAQTHCIIELGRISTTRAAANLSATYVEYDWETKVYNNSGVEGPNFPIFFNEDKRPMVHTNGCLTVIVQQHLSAVEAHESFFVILIIASVFMLMVYVKSWCDGRHFSGSGSEHSLDVENMSVIDIPRLSQGNSGGGGDRPSSGVVASGVRRMSAEARRMSDGLTTGIVGITRNSFSHGSGNPGSRGIGGSVMVPPTAGLKKGLLRK</sequence>
<evidence type="ECO:0000256" key="2">
    <source>
        <dbReference type="ARBA" id="ARBA00022692"/>
    </source>
</evidence>
<dbReference type="Pfam" id="PF00335">
    <property type="entry name" value="Tetraspanin"/>
    <property type="match status" value="1"/>
</dbReference>
<dbReference type="InterPro" id="IPR018499">
    <property type="entry name" value="Tetraspanin/Peripherin"/>
</dbReference>
<evidence type="ECO:0000256" key="4">
    <source>
        <dbReference type="ARBA" id="ARBA00023136"/>
    </source>
</evidence>
<evidence type="ECO:0000256" key="1">
    <source>
        <dbReference type="ARBA" id="ARBA00004141"/>
    </source>
</evidence>
<evidence type="ECO:0000313" key="8">
    <source>
        <dbReference type="Proteomes" id="UP000198287"/>
    </source>
</evidence>
<evidence type="ECO:0000256" key="5">
    <source>
        <dbReference type="SAM" id="MobiDB-lite"/>
    </source>
</evidence>
<dbReference type="Proteomes" id="UP000198287">
    <property type="component" value="Unassembled WGS sequence"/>
</dbReference>
<feature type="transmembrane region" description="Helical" evidence="6">
    <location>
        <begin position="251"/>
        <end position="268"/>
    </location>
</feature>
<proteinExistence type="predicted"/>
<keyword evidence="2 6" id="KW-0812">Transmembrane</keyword>
<evidence type="ECO:0000313" key="7">
    <source>
        <dbReference type="EMBL" id="OXA37652.1"/>
    </source>
</evidence>
<feature type="compositionally biased region" description="Gly residues" evidence="5">
    <location>
        <begin position="351"/>
        <end position="360"/>
    </location>
</feature>
<dbReference type="OMA" id="CDITHIT"/>
<dbReference type="EMBL" id="LNIX01000054">
    <property type="protein sequence ID" value="OXA37652.1"/>
    <property type="molecule type" value="Genomic_DNA"/>
</dbReference>
<dbReference type="GO" id="GO:0016020">
    <property type="term" value="C:membrane"/>
    <property type="evidence" value="ECO:0007669"/>
    <property type="project" value="UniProtKB-SubCell"/>
</dbReference>
<evidence type="ECO:0000256" key="6">
    <source>
        <dbReference type="SAM" id="Phobius"/>
    </source>
</evidence>